<accession>A0ACD1FVI9</accession>
<proteinExistence type="predicted"/>
<dbReference type="EMBL" id="KZ825396">
    <property type="protein sequence ID" value="RAH40982.1"/>
    <property type="molecule type" value="Genomic_DNA"/>
</dbReference>
<keyword evidence="2" id="KW-1185">Reference proteome</keyword>
<gene>
    <name evidence="1" type="ORF">BO95DRAFT_279437</name>
</gene>
<protein>
    <submittedName>
        <fullName evidence="1">Uncharacterized protein</fullName>
    </submittedName>
</protein>
<dbReference type="Proteomes" id="UP000249057">
    <property type="component" value="Unassembled WGS sequence"/>
</dbReference>
<sequence length="74" mass="8960">MFLPRLIHVLKWLQGFDPTQVLNLLRVRDSQTIMFHPCFCFPKEKRSNNPSQDESPAEPYWHWHPWFDHGLIDD</sequence>
<name>A0ACD1FVI9_9EURO</name>
<organism evidence="1 2">
    <name type="scientific">Aspergillus brunneoviolaceus CBS 621.78</name>
    <dbReference type="NCBI Taxonomy" id="1450534"/>
    <lineage>
        <taxon>Eukaryota</taxon>
        <taxon>Fungi</taxon>
        <taxon>Dikarya</taxon>
        <taxon>Ascomycota</taxon>
        <taxon>Pezizomycotina</taxon>
        <taxon>Eurotiomycetes</taxon>
        <taxon>Eurotiomycetidae</taxon>
        <taxon>Eurotiales</taxon>
        <taxon>Aspergillaceae</taxon>
        <taxon>Aspergillus</taxon>
        <taxon>Aspergillus subgen. Circumdati</taxon>
    </lineage>
</organism>
<evidence type="ECO:0000313" key="1">
    <source>
        <dbReference type="EMBL" id="RAH40982.1"/>
    </source>
</evidence>
<evidence type="ECO:0000313" key="2">
    <source>
        <dbReference type="Proteomes" id="UP000249057"/>
    </source>
</evidence>
<reference evidence="1" key="1">
    <citation type="submission" date="2018-02" db="EMBL/GenBank/DDBJ databases">
        <title>The genomes of Aspergillus section Nigri reveals drivers in fungal speciation.</title>
        <authorList>
            <consortium name="DOE Joint Genome Institute"/>
            <person name="Vesth T.C."/>
            <person name="Nybo J."/>
            <person name="Theobald S."/>
            <person name="Brandl J."/>
            <person name="Frisvad J.C."/>
            <person name="Nielsen K.F."/>
            <person name="Lyhne E.K."/>
            <person name="Kogle M.E."/>
            <person name="Kuo A."/>
            <person name="Riley R."/>
            <person name="Clum A."/>
            <person name="Nolan M."/>
            <person name="Lipzen A."/>
            <person name="Salamov A."/>
            <person name="Henrissat B."/>
            <person name="Wiebenga A."/>
            <person name="De vries R.P."/>
            <person name="Grigoriev I.V."/>
            <person name="Mortensen U.H."/>
            <person name="Andersen M.R."/>
            <person name="Baker S.E."/>
        </authorList>
    </citation>
    <scope>NUCLEOTIDE SEQUENCE</scope>
    <source>
        <strain evidence="1">CBS 621.78</strain>
    </source>
</reference>